<keyword evidence="2 4" id="KW-0413">Isomerase</keyword>
<dbReference type="EMBL" id="CACSIM010000001">
    <property type="protein sequence ID" value="CAA0080770.1"/>
    <property type="molecule type" value="Genomic_DNA"/>
</dbReference>
<accession>A0A5S9MUV2</accession>
<dbReference type="InterPro" id="IPR003719">
    <property type="entry name" value="Phenazine_PhzF-like"/>
</dbReference>
<proteinExistence type="inferred from homology"/>
<dbReference type="AlphaFoldDB" id="A0A5S9MUV2"/>
<evidence type="ECO:0000313" key="6">
    <source>
        <dbReference type="Proteomes" id="UP000435877"/>
    </source>
</evidence>
<dbReference type="OrthoDB" id="9788221at2"/>
<dbReference type="GO" id="GO:0005737">
    <property type="term" value="C:cytoplasm"/>
    <property type="evidence" value="ECO:0007669"/>
    <property type="project" value="TreeGrafter"/>
</dbReference>
<evidence type="ECO:0000256" key="2">
    <source>
        <dbReference type="ARBA" id="ARBA00023235"/>
    </source>
</evidence>
<evidence type="ECO:0000313" key="5">
    <source>
        <dbReference type="EMBL" id="CAA0085384.1"/>
    </source>
</evidence>
<dbReference type="NCBIfam" id="TIGR00654">
    <property type="entry name" value="PhzF_family"/>
    <property type="match status" value="1"/>
</dbReference>
<evidence type="ECO:0000313" key="4">
    <source>
        <dbReference type="EMBL" id="CAA0080770.1"/>
    </source>
</evidence>
<keyword evidence="6" id="KW-1185">Reference proteome</keyword>
<organism evidence="4 7">
    <name type="scientific">Zhongshania aliphaticivorans</name>
    <dbReference type="NCBI Taxonomy" id="1470434"/>
    <lineage>
        <taxon>Bacteria</taxon>
        <taxon>Pseudomonadati</taxon>
        <taxon>Pseudomonadota</taxon>
        <taxon>Gammaproteobacteria</taxon>
        <taxon>Cellvibrionales</taxon>
        <taxon>Spongiibacteraceae</taxon>
        <taxon>Zhongshania</taxon>
    </lineage>
</organism>
<sequence>MNYVVVDAFTSTRFSGNSAAICLLASELAEQDMQAIAAEFNLSETAYIAQQGEVWSLRWFTPVTEVNLCGHATLAAAHALWHEFGDQSEVLRFMTRSGELTVMRTEQLIQMRFPLVATTPVDVNEWALSVAQPAAVQAAASAQEDALIELDNATSVSDFVPDLAAIAALGTRGLIVTAKGDSGSGVDFVSRFFAPNAGINEDPVTGSAHCALAHYWSPKMAKNSFVAKQVSRRGGDIGVAIEGDTVVLSGQAVTTMKGELRL</sequence>
<dbReference type="Proteomes" id="UP000435877">
    <property type="component" value="Unassembled WGS sequence"/>
</dbReference>
<dbReference type="Gene3D" id="3.10.310.10">
    <property type="entry name" value="Diaminopimelate Epimerase, Chain A, domain 1"/>
    <property type="match status" value="2"/>
</dbReference>
<dbReference type="GO" id="GO:0016853">
    <property type="term" value="F:isomerase activity"/>
    <property type="evidence" value="ECO:0007669"/>
    <property type="project" value="UniProtKB-KW"/>
</dbReference>
<dbReference type="Pfam" id="PF02567">
    <property type="entry name" value="PhzC-PhzF"/>
    <property type="match status" value="1"/>
</dbReference>
<feature type="active site" evidence="3">
    <location>
        <position position="44"/>
    </location>
</feature>
<protein>
    <submittedName>
        <fullName evidence="4">Putative isomerase YddE</fullName>
        <ecNumber evidence="4">5.1.-.-</ecNumber>
    </submittedName>
</protein>
<dbReference type="SUPFAM" id="SSF54506">
    <property type="entry name" value="Diaminopimelate epimerase-like"/>
    <property type="match status" value="1"/>
</dbReference>
<gene>
    <name evidence="4" type="primary">yddE_1</name>
    <name evidence="5" type="ORF">IHBHHGIJ_00834</name>
    <name evidence="4" type="ORF">KFEGEMFD_00317</name>
</gene>
<name>A0A5S9MUV2_9GAMM</name>
<reference evidence="6 7" key="1">
    <citation type="submission" date="2019-11" db="EMBL/GenBank/DDBJ databases">
        <authorList>
            <person name="Holert J."/>
        </authorList>
    </citation>
    <scope>NUCLEOTIDE SEQUENCE [LARGE SCALE GENOMIC DNA]</scope>
    <source>
        <strain evidence="4">BC3_2A</strain>
        <strain evidence="5">SB11_1A</strain>
    </source>
</reference>
<comment type="similarity">
    <text evidence="1">Belongs to the PhzF family.</text>
</comment>
<dbReference type="PANTHER" id="PTHR13774:SF17">
    <property type="entry name" value="PHENAZINE BIOSYNTHESIS-LIKE DOMAIN-CONTAINING PROTEIN"/>
    <property type="match status" value="1"/>
</dbReference>
<dbReference type="EC" id="5.1.-.-" evidence="4"/>
<dbReference type="PIRSF" id="PIRSF016184">
    <property type="entry name" value="PhzC_PhzF"/>
    <property type="match status" value="1"/>
</dbReference>
<evidence type="ECO:0000256" key="1">
    <source>
        <dbReference type="ARBA" id="ARBA00008270"/>
    </source>
</evidence>
<dbReference type="Proteomes" id="UP000439591">
    <property type="component" value="Unassembled WGS sequence"/>
</dbReference>
<evidence type="ECO:0000313" key="7">
    <source>
        <dbReference type="Proteomes" id="UP000439591"/>
    </source>
</evidence>
<dbReference type="PANTHER" id="PTHR13774">
    <property type="entry name" value="PHENAZINE BIOSYNTHESIS PROTEIN"/>
    <property type="match status" value="1"/>
</dbReference>
<dbReference type="EMBL" id="CACSIK010000001">
    <property type="protein sequence ID" value="CAA0085384.1"/>
    <property type="molecule type" value="Genomic_DNA"/>
</dbReference>
<dbReference type="RefSeq" id="WP_159267494.1">
    <property type="nucleotide sequence ID" value="NZ_CACSIK010000001.1"/>
</dbReference>
<evidence type="ECO:0000256" key="3">
    <source>
        <dbReference type="PIRSR" id="PIRSR016184-1"/>
    </source>
</evidence>